<organism evidence="1 2">
    <name type="scientific">Senna tora</name>
    <dbReference type="NCBI Taxonomy" id="362788"/>
    <lineage>
        <taxon>Eukaryota</taxon>
        <taxon>Viridiplantae</taxon>
        <taxon>Streptophyta</taxon>
        <taxon>Embryophyta</taxon>
        <taxon>Tracheophyta</taxon>
        <taxon>Spermatophyta</taxon>
        <taxon>Magnoliopsida</taxon>
        <taxon>eudicotyledons</taxon>
        <taxon>Gunneridae</taxon>
        <taxon>Pentapetalae</taxon>
        <taxon>rosids</taxon>
        <taxon>fabids</taxon>
        <taxon>Fabales</taxon>
        <taxon>Fabaceae</taxon>
        <taxon>Caesalpinioideae</taxon>
        <taxon>Cassia clade</taxon>
        <taxon>Senna</taxon>
    </lineage>
</organism>
<dbReference type="EMBL" id="JAAIUW010000006">
    <property type="protein sequence ID" value="KAF7826990.1"/>
    <property type="molecule type" value="Genomic_DNA"/>
</dbReference>
<sequence length="35" mass="3999">MAHRESKEEIEALVGRKTVIQEAGFKHEEGIQFSI</sequence>
<proteinExistence type="predicted"/>
<comment type="caution">
    <text evidence="1">The sequence shown here is derived from an EMBL/GenBank/DDBJ whole genome shotgun (WGS) entry which is preliminary data.</text>
</comment>
<accession>A0A834TVB3</accession>
<dbReference type="AlphaFoldDB" id="A0A834TVB3"/>
<gene>
    <name evidence="1" type="ORF">G2W53_018154</name>
</gene>
<reference evidence="1" key="1">
    <citation type="submission" date="2020-09" db="EMBL/GenBank/DDBJ databases">
        <title>Genome-Enabled Discovery of Anthraquinone Biosynthesis in Senna tora.</title>
        <authorList>
            <person name="Kang S.-H."/>
            <person name="Pandey R.P."/>
            <person name="Lee C.-M."/>
            <person name="Sim J.-S."/>
            <person name="Jeong J.-T."/>
            <person name="Choi B.-S."/>
            <person name="Jung M."/>
            <person name="Ginzburg D."/>
            <person name="Zhao K."/>
            <person name="Won S.Y."/>
            <person name="Oh T.-J."/>
            <person name="Yu Y."/>
            <person name="Kim N.-H."/>
            <person name="Lee O.R."/>
            <person name="Lee T.-H."/>
            <person name="Bashyal P."/>
            <person name="Kim T.-S."/>
            <person name="Lee W.-H."/>
            <person name="Kawkins C."/>
            <person name="Kim C.-K."/>
            <person name="Kim J.S."/>
            <person name="Ahn B.O."/>
            <person name="Rhee S.Y."/>
            <person name="Sohng J.K."/>
        </authorList>
    </citation>
    <scope>NUCLEOTIDE SEQUENCE</scope>
    <source>
        <tissue evidence="1">Leaf</tissue>
    </source>
</reference>
<name>A0A834TVB3_9FABA</name>
<protein>
    <submittedName>
        <fullName evidence="1">Uncharacterized protein</fullName>
    </submittedName>
</protein>
<keyword evidence="2" id="KW-1185">Reference proteome</keyword>
<dbReference type="Proteomes" id="UP000634136">
    <property type="component" value="Unassembled WGS sequence"/>
</dbReference>
<evidence type="ECO:0000313" key="1">
    <source>
        <dbReference type="EMBL" id="KAF7826990.1"/>
    </source>
</evidence>
<evidence type="ECO:0000313" key="2">
    <source>
        <dbReference type="Proteomes" id="UP000634136"/>
    </source>
</evidence>